<dbReference type="Gene3D" id="3.30.60.30">
    <property type="match status" value="2"/>
</dbReference>
<dbReference type="Pfam" id="PF21330">
    <property type="entry name" value="Kazal_C7"/>
    <property type="match status" value="1"/>
</dbReference>
<keyword evidence="7" id="KW-0472">Membrane</keyword>
<dbReference type="PANTHER" id="PTHR45742">
    <property type="entry name" value="COMPLEMENT COMPONENT C6"/>
    <property type="match status" value="1"/>
</dbReference>
<keyword evidence="9" id="KW-0325">Glycoprotein</keyword>
<evidence type="ECO:0000256" key="10">
    <source>
        <dbReference type="PROSITE-ProRule" id="PRU00302"/>
    </source>
</evidence>
<evidence type="ECO:0000256" key="6">
    <source>
        <dbReference type="ARBA" id="ARBA00022852"/>
    </source>
</evidence>
<dbReference type="InterPro" id="IPR020864">
    <property type="entry name" value="MACPF"/>
</dbReference>
<evidence type="ECO:0000256" key="7">
    <source>
        <dbReference type="ARBA" id="ARBA00023136"/>
    </source>
</evidence>
<dbReference type="InterPro" id="IPR020863">
    <property type="entry name" value="MACPF_CS"/>
</dbReference>
<keyword evidence="8" id="KW-1015">Disulfide bond</keyword>
<dbReference type="InterPro" id="IPR040729">
    <property type="entry name" value="Kazal_3"/>
</dbReference>
<dbReference type="InterPro" id="IPR000436">
    <property type="entry name" value="Sushi_SCR_CCP_dom"/>
</dbReference>
<evidence type="ECO:0000256" key="9">
    <source>
        <dbReference type="ARBA" id="ARBA00023180"/>
    </source>
</evidence>
<dbReference type="CDD" id="cd00033">
    <property type="entry name" value="CCP"/>
    <property type="match status" value="2"/>
</dbReference>
<keyword evidence="5" id="KW-0677">Repeat</keyword>
<dbReference type="Ensembl" id="ENSSRHT00000009100.1">
    <property type="protein sequence ID" value="ENSSRHP00000008823.1"/>
    <property type="gene ID" value="ENSSRHG00000005005.1"/>
</dbReference>
<evidence type="ECO:0000256" key="1">
    <source>
        <dbReference type="ARBA" id="ARBA00004370"/>
    </source>
</evidence>
<evidence type="ECO:0000313" key="14">
    <source>
        <dbReference type="Proteomes" id="UP000472270"/>
    </source>
</evidence>
<dbReference type="PROSITE" id="PS50923">
    <property type="entry name" value="SUSHI"/>
    <property type="match status" value="2"/>
</dbReference>
<comment type="similarity">
    <text evidence="3">Belongs to the complement C6/C7/C8/C9 family.</text>
</comment>
<keyword evidence="14" id="KW-1185">Reference proteome</keyword>
<evidence type="ECO:0000256" key="5">
    <source>
        <dbReference type="ARBA" id="ARBA00022737"/>
    </source>
</evidence>
<evidence type="ECO:0000259" key="11">
    <source>
        <dbReference type="PROSITE" id="PS50923"/>
    </source>
</evidence>
<dbReference type="SUPFAM" id="SSF57535">
    <property type="entry name" value="Complement control module/SCR domain"/>
    <property type="match status" value="2"/>
</dbReference>
<feature type="domain" description="Sushi" evidence="11">
    <location>
        <begin position="363"/>
        <end position="426"/>
    </location>
</feature>
<dbReference type="SMART" id="SM00057">
    <property type="entry name" value="FIMAC"/>
    <property type="match status" value="1"/>
</dbReference>
<dbReference type="AlphaFoldDB" id="A0A673GA53"/>
<dbReference type="GO" id="GO:0005579">
    <property type="term" value="C:membrane attack complex"/>
    <property type="evidence" value="ECO:0007669"/>
    <property type="project" value="TreeGrafter"/>
</dbReference>
<evidence type="ECO:0000256" key="4">
    <source>
        <dbReference type="ARBA" id="ARBA00022525"/>
    </source>
</evidence>
<organism evidence="13 14">
    <name type="scientific">Sinocyclocheilus rhinocerous</name>
    <dbReference type="NCBI Taxonomy" id="307959"/>
    <lineage>
        <taxon>Eukaryota</taxon>
        <taxon>Metazoa</taxon>
        <taxon>Chordata</taxon>
        <taxon>Craniata</taxon>
        <taxon>Vertebrata</taxon>
        <taxon>Euteleostomi</taxon>
        <taxon>Actinopterygii</taxon>
        <taxon>Neopterygii</taxon>
        <taxon>Teleostei</taxon>
        <taxon>Ostariophysi</taxon>
        <taxon>Cypriniformes</taxon>
        <taxon>Cyprinidae</taxon>
        <taxon>Cyprininae</taxon>
        <taxon>Sinocyclocheilus</taxon>
    </lineage>
</organism>
<dbReference type="GO" id="GO:0031640">
    <property type="term" value="P:killing of cells of another organism"/>
    <property type="evidence" value="ECO:0007669"/>
    <property type="project" value="UniProtKB-KW"/>
</dbReference>
<accession>A0A673GA53</accession>
<reference evidence="13" key="1">
    <citation type="submission" date="2025-08" db="UniProtKB">
        <authorList>
            <consortium name="Ensembl"/>
        </authorList>
    </citation>
    <scope>IDENTIFICATION</scope>
</reference>
<keyword evidence="4" id="KW-0964">Secreted</keyword>
<evidence type="ECO:0000256" key="8">
    <source>
        <dbReference type="ARBA" id="ARBA00023157"/>
    </source>
</evidence>
<dbReference type="PROSITE" id="PS51412">
    <property type="entry name" value="MACPF_2"/>
    <property type="match status" value="1"/>
</dbReference>
<dbReference type="GO" id="GO:0006956">
    <property type="term" value="P:complement activation"/>
    <property type="evidence" value="ECO:0007669"/>
    <property type="project" value="TreeGrafter"/>
</dbReference>
<name>A0A673GA53_9TELE</name>
<reference evidence="13" key="2">
    <citation type="submission" date="2025-09" db="UniProtKB">
        <authorList>
            <consortium name="Ensembl"/>
        </authorList>
    </citation>
    <scope>IDENTIFICATION</scope>
</reference>
<dbReference type="Pfam" id="PF01823">
    <property type="entry name" value="MACPF"/>
    <property type="match status" value="1"/>
</dbReference>
<keyword evidence="6" id="KW-0204">Cytolysis</keyword>
<comment type="caution">
    <text evidence="10">Lacks conserved residue(s) required for the propagation of feature annotation.</text>
</comment>
<dbReference type="InterPro" id="IPR035976">
    <property type="entry name" value="Sushi/SCR/CCP_sf"/>
</dbReference>
<dbReference type="PROSITE" id="PS00279">
    <property type="entry name" value="MACPF_1"/>
    <property type="match status" value="1"/>
</dbReference>
<protein>
    <submittedName>
        <fullName evidence="13">Complement component 7a</fullName>
    </submittedName>
</protein>
<dbReference type="Pfam" id="PF00084">
    <property type="entry name" value="Sushi"/>
    <property type="match status" value="2"/>
</dbReference>
<dbReference type="Pfam" id="PF18434">
    <property type="entry name" value="Kazal_3"/>
    <property type="match status" value="1"/>
</dbReference>
<dbReference type="SMART" id="SM00032">
    <property type="entry name" value="CCP"/>
    <property type="match status" value="2"/>
</dbReference>
<dbReference type="SMART" id="SM00457">
    <property type="entry name" value="MACPF"/>
    <property type="match status" value="1"/>
</dbReference>
<dbReference type="InterPro" id="IPR003884">
    <property type="entry name" value="FacI_MAC"/>
</dbReference>
<keyword evidence="10" id="KW-0768">Sushi</keyword>
<feature type="domain" description="MACPF" evidence="12">
    <location>
        <begin position="1"/>
        <end position="299"/>
    </location>
</feature>
<feature type="domain" description="Sushi" evidence="11">
    <location>
        <begin position="430"/>
        <end position="481"/>
    </location>
</feature>
<evidence type="ECO:0000259" key="12">
    <source>
        <dbReference type="PROSITE" id="PS51412"/>
    </source>
</evidence>
<proteinExistence type="inferred from homology"/>
<comment type="subcellular location">
    <subcellularLocation>
        <location evidence="1">Membrane</location>
    </subcellularLocation>
    <subcellularLocation>
        <location evidence="2">Secreted</location>
    </subcellularLocation>
</comment>
<dbReference type="Proteomes" id="UP000472270">
    <property type="component" value="Unassembled WGS sequence"/>
</dbReference>
<evidence type="ECO:0000256" key="3">
    <source>
        <dbReference type="ARBA" id="ARBA00009214"/>
    </source>
</evidence>
<sequence>MSSYNNIKFEKCDKSIDFFFYLNTLWHIHILVNSNVYCILQYTLIGHLGEGSEVSSMKSFVCKTQSCSIAVYPQFGGQPCTGSSTQEGYGERFHCQSGILNLIYCNFFLFESLKKAPEYLPLSEEFWKELRSLPVTYDYAAYRNVLERFGTHYISEGTLGGQFILFMAASQDVVKKMRKWSVCHVFVSLLREVVDVIDVIQDVSSNTYRKNDMTTNIIGGAPGYIAKLSMLNKNTAVENGRTFSQWSGLVKDFPKVIKSKLRPLHELVKEVSCAGVKKTYLSEKHPCHCRTMGCVCRTITSCLCVLGVIHGDWACWSSWSSCREGQKRWSRSFRRQGLYRERCGGHSLMMEPHCFENSFTPRKSCKTPPFLANGFVLYPKDAYPVGSKIEYACIEGFHLIRDPTAECQENLNWLRNHIMYDKPCLINTKYVTGSPWKLTYNIGEAVSLSCPEGKVREGPAEIQCNAGLSWSPQPKETRCLTATVPVQCQPWENLAKDKCVCKVPHECKCFLEICATHEKRGRTRTLSLCKVQAMRRLGHQYTLAEDSACQWPHRSSTTCSGRHVMVRNFKIQNKIMEGASAPVTMTECEAAVRKCKGEAVRIVSIQPCQS</sequence>
<dbReference type="GO" id="GO:0005576">
    <property type="term" value="C:extracellular region"/>
    <property type="evidence" value="ECO:0007669"/>
    <property type="project" value="UniProtKB-SubCell"/>
</dbReference>
<evidence type="ECO:0000313" key="13">
    <source>
        <dbReference type="Ensembl" id="ENSSRHP00000008823.1"/>
    </source>
</evidence>
<dbReference type="InterPro" id="IPR048825">
    <property type="entry name" value="C7_KAZAL"/>
</dbReference>
<dbReference type="PANTHER" id="PTHR45742:SF2">
    <property type="entry name" value="COMPLEMENT COMPONENT C7"/>
    <property type="match status" value="1"/>
</dbReference>
<dbReference type="Gene3D" id="2.10.70.10">
    <property type="entry name" value="Complement Module, domain 1"/>
    <property type="match status" value="2"/>
</dbReference>
<evidence type="ECO:0000256" key="2">
    <source>
        <dbReference type="ARBA" id="ARBA00004613"/>
    </source>
</evidence>